<dbReference type="EMBL" id="DXDC01000107">
    <property type="protein sequence ID" value="HIY65341.1"/>
    <property type="molecule type" value="Genomic_DNA"/>
</dbReference>
<evidence type="ECO:0000259" key="2">
    <source>
        <dbReference type="Pfam" id="PF02481"/>
    </source>
</evidence>
<comment type="caution">
    <text evidence="3">The sequence shown here is derived from an EMBL/GenBank/DDBJ whole genome shotgun (WGS) entry which is preliminary data.</text>
</comment>
<dbReference type="PANTHER" id="PTHR43022">
    <property type="entry name" value="PROTEIN SMF"/>
    <property type="match status" value="1"/>
</dbReference>
<sequence>MELQKMRELVEPTALKPDLDDEEIKTRFARAAWTTIVEPGDADGGTVRELVGSYKSLRKLLSGTDLSGWMDATRGELDANRMQRALDRWRPRLEPAGFERALLQGKRWKQRLLCPEDDLWPEQLNDLGSHVPAALWVRGNAEFLRACSASVALVGARASTTYGEQVAAELAEGASHRGISVVSGGAYGIDAVAHRVTLLSGGTTVSVLAGGLDRWYPTAHSELFERIERDGVIIAEAPSGVTPSRWRFLQRNRIIAALATGTIVVEASQRSGAINTAGHAATLGRPLGAVPGPVTTGTSAGCHRVMREYTAEPVENSDDLARLVTGRDERPVLSSAVGPLEMRILDALSNRRPQTVEEICVLAGIRADEAFEGIGMLELAGAVQSRGSGYVKSSAKR</sequence>
<dbReference type="SUPFAM" id="SSF102405">
    <property type="entry name" value="MCP/YpsA-like"/>
    <property type="match status" value="1"/>
</dbReference>
<proteinExistence type="inferred from homology"/>
<dbReference type="Proteomes" id="UP000824005">
    <property type="component" value="Unassembled WGS sequence"/>
</dbReference>
<reference evidence="3" key="2">
    <citation type="submission" date="2021-04" db="EMBL/GenBank/DDBJ databases">
        <authorList>
            <person name="Gilroy R."/>
        </authorList>
    </citation>
    <scope>NUCLEOTIDE SEQUENCE</scope>
    <source>
        <strain evidence="3">ChiGjej1B1-98</strain>
    </source>
</reference>
<protein>
    <submittedName>
        <fullName evidence="3">DNA-processing protein DprA</fullName>
    </submittedName>
</protein>
<evidence type="ECO:0000313" key="3">
    <source>
        <dbReference type="EMBL" id="HIY65341.1"/>
    </source>
</evidence>
<reference evidence="3" key="1">
    <citation type="journal article" date="2021" name="PeerJ">
        <title>Extensive microbial diversity within the chicken gut microbiome revealed by metagenomics and culture.</title>
        <authorList>
            <person name="Gilroy R."/>
            <person name="Ravi A."/>
            <person name="Getino M."/>
            <person name="Pursley I."/>
            <person name="Horton D.L."/>
            <person name="Alikhan N.F."/>
            <person name="Baker D."/>
            <person name="Gharbi K."/>
            <person name="Hall N."/>
            <person name="Watson M."/>
            <person name="Adriaenssens E.M."/>
            <person name="Foster-Nyarko E."/>
            <person name="Jarju S."/>
            <person name="Secka A."/>
            <person name="Antonio M."/>
            <person name="Oren A."/>
            <person name="Chaudhuri R.R."/>
            <person name="La Ragione R."/>
            <person name="Hildebrand F."/>
            <person name="Pallen M.J."/>
        </authorList>
    </citation>
    <scope>NUCLEOTIDE SEQUENCE</scope>
    <source>
        <strain evidence="3">ChiGjej1B1-98</strain>
    </source>
</reference>
<dbReference type="PANTHER" id="PTHR43022:SF1">
    <property type="entry name" value="PROTEIN SMF"/>
    <property type="match status" value="1"/>
</dbReference>
<evidence type="ECO:0000313" key="4">
    <source>
        <dbReference type="Proteomes" id="UP000824005"/>
    </source>
</evidence>
<dbReference type="GO" id="GO:0009294">
    <property type="term" value="P:DNA-mediated transformation"/>
    <property type="evidence" value="ECO:0007669"/>
    <property type="project" value="InterPro"/>
</dbReference>
<name>A0A9D2C7S0_9MICO</name>
<comment type="similarity">
    <text evidence="1">Belongs to the DprA/Smf family.</text>
</comment>
<organism evidence="3 4">
    <name type="scientific">Candidatus Agrococcus pullicola</name>
    <dbReference type="NCBI Taxonomy" id="2838429"/>
    <lineage>
        <taxon>Bacteria</taxon>
        <taxon>Bacillati</taxon>
        <taxon>Actinomycetota</taxon>
        <taxon>Actinomycetes</taxon>
        <taxon>Micrococcales</taxon>
        <taxon>Microbacteriaceae</taxon>
        <taxon>Agrococcus</taxon>
    </lineage>
</organism>
<dbReference type="InterPro" id="IPR003488">
    <property type="entry name" value="DprA"/>
</dbReference>
<dbReference type="AlphaFoldDB" id="A0A9D2C7S0"/>
<dbReference type="Pfam" id="PF02481">
    <property type="entry name" value="DNA_processg_A"/>
    <property type="match status" value="1"/>
</dbReference>
<feature type="domain" description="Smf/DprA SLOG" evidence="2">
    <location>
        <begin position="112"/>
        <end position="322"/>
    </location>
</feature>
<dbReference type="Gene3D" id="3.40.50.450">
    <property type="match status" value="1"/>
</dbReference>
<accession>A0A9D2C7S0</accession>
<gene>
    <name evidence="3" type="primary">dprA</name>
    <name evidence="3" type="ORF">H9830_03590</name>
</gene>
<evidence type="ECO:0000256" key="1">
    <source>
        <dbReference type="ARBA" id="ARBA00006525"/>
    </source>
</evidence>
<dbReference type="NCBIfam" id="TIGR00732">
    <property type="entry name" value="dprA"/>
    <property type="match status" value="1"/>
</dbReference>
<dbReference type="InterPro" id="IPR057666">
    <property type="entry name" value="DrpA_SLOG"/>
</dbReference>